<evidence type="ECO:0000313" key="1">
    <source>
        <dbReference type="EMBL" id="TMS10741.1"/>
    </source>
</evidence>
<dbReference type="EMBL" id="CM011687">
    <property type="protein sequence ID" value="TMS10741.1"/>
    <property type="molecule type" value="Genomic_DNA"/>
</dbReference>
<accession>A0ACD3QVK7</accession>
<comment type="caution">
    <text evidence="1">The sequence shown here is derived from an EMBL/GenBank/DDBJ whole genome shotgun (WGS) entry which is preliminary data.</text>
</comment>
<sequence length="113" mass="12539">MGKLQSKHACKRRENPEGDSFVVNAFLRRGMEECERYSSTDHKLKNMQKASCEPSSLNEKHVAGIQNSGVFQHGPGRHLFLVCTAKSWSRERGCGGNGVGEGGGEEEKEEEEE</sequence>
<protein>
    <submittedName>
        <fullName evidence="1">Uncharacterized protein</fullName>
    </submittedName>
</protein>
<organism evidence="1 2">
    <name type="scientific">Larimichthys crocea</name>
    <name type="common">Large yellow croaker</name>
    <name type="synonym">Pseudosciaena crocea</name>
    <dbReference type="NCBI Taxonomy" id="215358"/>
    <lineage>
        <taxon>Eukaryota</taxon>
        <taxon>Metazoa</taxon>
        <taxon>Chordata</taxon>
        <taxon>Craniata</taxon>
        <taxon>Vertebrata</taxon>
        <taxon>Euteleostomi</taxon>
        <taxon>Actinopterygii</taxon>
        <taxon>Neopterygii</taxon>
        <taxon>Teleostei</taxon>
        <taxon>Neoteleostei</taxon>
        <taxon>Acanthomorphata</taxon>
        <taxon>Eupercaria</taxon>
        <taxon>Sciaenidae</taxon>
        <taxon>Larimichthys</taxon>
    </lineage>
</organism>
<keyword evidence="2" id="KW-1185">Reference proteome</keyword>
<name>A0ACD3QVK7_LARCR</name>
<evidence type="ECO:0000313" key="2">
    <source>
        <dbReference type="Proteomes" id="UP000793456"/>
    </source>
</evidence>
<dbReference type="Proteomes" id="UP000793456">
    <property type="component" value="Chromosome XIV"/>
</dbReference>
<proteinExistence type="predicted"/>
<gene>
    <name evidence="1" type="ORF">E3U43_019734</name>
</gene>
<reference evidence="1" key="1">
    <citation type="submission" date="2018-11" db="EMBL/GenBank/DDBJ databases">
        <title>The sequence and de novo assembly of Larimichthys crocea genome using PacBio and Hi-C technologies.</title>
        <authorList>
            <person name="Xu P."/>
            <person name="Chen B."/>
            <person name="Zhou Z."/>
            <person name="Ke Q."/>
            <person name="Wu Y."/>
            <person name="Bai H."/>
            <person name="Pu F."/>
        </authorList>
    </citation>
    <scope>NUCLEOTIDE SEQUENCE</scope>
    <source>
        <tissue evidence="1">Muscle</tissue>
    </source>
</reference>